<protein>
    <submittedName>
        <fullName evidence="1">Uncharacterized protein</fullName>
    </submittedName>
</protein>
<organism evidence="1 2">
    <name type="scientific">Listeria weihenstephanensis</name>
    <dbReference type="NCBI Taxonomy" id="1006155"/>
    <lineage>
        <taxon>Bacteria</taxon>
        <taxon>Bacillati</taxon>
        <taxon>Bacillota</taxon>
        <taxon>Bacilli</taxon>
        <taxon>Bacillales</taxon>
        <taxon>Listeriaceae</taxon>
        <taxon>Listeria</taxon>
    </lineage>
</organism>
<gene>
    <name evidence="1" type="ORF">HB943_16555</name>
</gene>
<dbReference type="AlphaFoldDB" id="A0A841ZCB8"/>
<dbReference type="RefSeq" id="WP_185427757.1">
    <property type="nucleotide sequence ID" value="NZ_JAARRL010000073.1"/>
</dbReference>
<comment type="caution">
    <text evidence="1">The sequence shown here is derived from an EMBL/GenBank/DDBJ whole genome shotgun (WGS) entry which is preliminary data.</text>
</comment>
<accession>A0A841ZCB8</accession>
<dbReference type="EMBL" id="JAARRL010000073">
    <property type="protein sequence ID" value="MBC1502202.1"/>
    <property type="molecule type" value="Genomic_DNA"/>
</dbReference>
<evidence type="ECO:0000313" key="2">
    <source>
        <dbReference type="Proteomes" id="UP000564536"/>
    </source>
</evidence>
<name>A0A841ZCB8_9LIST</name>
<feature type="non-terminal residue" evidence="1">
    <location>
        <position position="76"/>
    </location>
</feature>
<proteinExistence type="predicted"/>
<dbReference type="Proteomes" id="UP000564536">
    <property type="component" value="Unassembled WGS sequence"/>
</dbReference>
<reference evidence="1 2" key="1">
    <citation type="submission" date="2020-03" db="EMBL/GenBank/DDBJ databases">
        <title>Soil Listeria distribution.</title>
        <authorList>
            <person name="Liao J."/>
            <person name="Wiedmann M."/>
        </authorList>
    </citation>
    <scope>NUCLEOTIDE SEQUENCE [LARGE SCALE GENOMIC DNA]</scope>
    <source>
        <strain evidence="1 2">FSL L7-1523</strain>
    </source>
</reference>
<evidence type="ECO:0000313" key="1">
    <source>
        <dbReference type="EMBL" id="MBC1502202.1"/>
    </source>
</evidence>
<sequence>MSRKDDLNDKIARFQASLAQQDASYANESAVKSNLEEQKAKVIKSRNKLEEIMGAFAPIMQRANNNENGTALRATG</sequence>